<evidence type="ECO:0000313" key="7">
    <source>
        <dbReference type="Proteomes" id="UP001189122"/>
    </source>
</evidence>
<dbReference type="PANTHER" id="PTHR24296">
    <property type="entry name" value="CYTOCHROME P450"/>
    <property type="match status" value="1"/>
</dbReference>
<evidence type="ECO:0008006" key="8">
    <source>
        <dbReference type="Google" id="ProtNLM"/>
    </source>
</evidence>
<evidence type="ECO:0000256" key="4">
    <source>
        <dbReference type="ARBA" id="ARBA00023004"/>
    </source>
</evidence>
<organism evidence="6 7">
    <name type="scientific">Spirodela intermedia</name>
    <name type="common">Intermediate duckweed</name>
    <dbReference type="NCBI Taxonomy" id="51605"/>
    <lineage>
        <taxon>Eukaryota</taxon>
        <taxon>Viridiplantae</taxon>
        <taxon>Streptophyta</taxon>
        <taxon>Embryophyta</taxon>
        <taxon>Tracheophyta</taxon>
        <taxon>Spermatophyta</taxon>
        <taxon>Magnoliopsida</taxon>
        <taxon>Liliopsida</taxon>
        <taxon>Araceae</taxon>
        <taxon>Lemnoideae</taxon>
        <taxon>Spirodela</taxon>
    </lineage>
</organism>
<evidence type="ECO:0000256" key="5">
    <source>
        <dbReference type="SAM" id="MobiDB-lite"/>
    </source>
</evidence>
<keyword evidence="3" id="KW-0560">Oxidoreductase</keyword>
<dbReference type="InterPro" id="IPR001128">
    <property type="entry name" value="Cyt_P450"/>
</dbReference>
<dbReference type="PRINTS" id="PR00385">
    <property type="entry name" value="P450"/>
</dbReference>
<dbReference type="Gene3D" id="1.10.630.10">
    <property type="entry name" value="Cytochrome P450"/>
    <property type="match status" value="1"/>
</dbReference>
<dbReference type="Proteomes" id="UP001189122">
    <property type="component" value="Unassembled WGS sequence"/>
</dbReference>
<protein>
    <recommendedName>
        <fullName evidence="8">Cytochrome P450</fullName>
    </recommendedName>
</protein>
<comment type="similarity">
    <text evidence="1">Belongs to the cytochrome P450 family.</text>
</comment>
<reference evidence="7" key="1">
    <citation type="journal article" date="2020" name="Sci. Rep.">
        <title>Chromosome-scale genome assembly for the duckweed Spirodela intermedia, integrating cytogenetic maps, PacBio and Oxford Nanopore libraries.</title>
        <authorList>
            <person name="Hoang P.T.N."/>
            <person name="Fiebig A."/>
            <person name="Novak P."/>
            <person name="Macas J."/>
            <person name="Cao H.X."/>
            <person name="Stepanenko A."/>
            <person name="Chen G."/>
            <person name="Borisjuk N."/>
            <person name="Scholz U."/>
            <person name="Schubert I."/>
        </authorList>
    </citation>
    <scope>NUCLEOTIDE SEQUENCE [LARGE SCALE GENOMIC DNA]</scope>
</reference>
<gene>
    <name evidence="6" type="ORF">SI7747_UN004313</name>
</gene>
<keyword evidence="4" id="KW-0408">Iron</keyword>
<proteinExistence type="inferred from homology"/>
<evidence type="ECO:0000256" key="1">
    <source>
        <dbReference type="ARBA" id="ARBA00010617"/>
    </source>
</evidence>
<dbReference type="EMBL" id="CACRZD030000021">
    <property type="protein sequence ID" value="CAA6673867.1"/>
    <property type="molecule type" value="Genomic_DNA"/>
</dbReference>
<dbReference type="InterPro" id="IPR002401">
    <property type="entry name" value="Cyt_P450_E_grp-I"/>
</dbReference>
<keyword evidence="2" id="KW-0479">Metal-binding</keyword>
<dbReference type="PRINTS" id="PR00463">
    <property type="entry name" value="EP450I"/>
</dbReference>
<dbReference type="Pfam" id="PF00067">
    <property type="entry name" value="p450"/>
    <property type="match status" value="1"/>
</dbReference>
<comment type="caution">
    <text evidence="6">The sequence shown here is derived from an EMBL/GenBank/DDBJ whole genome shotgun (WGS) entry which is preliminary data.</text>
</comment>
<evidence type="ECO:0000256" key="3">
    <source>
        <dbReference type="ARBA" id="ARBA00023002"/>
    </source>
</evidence>
<dbReference type="SUPFAM" id="SSF48264">
    <property type="entry name" value="Cytochrome P450"/>
    <property type="match status" value="1"/>
</dbReference>
<sequence>MCVRCLLIKKGDRLHRDSQPPVSHGHLRSLPPLHGPPHQPIPATAPCGGPRGGPRSGPPSLLRSNAAAERRTSAAVPPRGGQQLADAAPFRHLYDFTTDLSRRHRTFRILTSPFHSDVYTCDPAVVEHILRTNFQNYGKVRKTAAAAFRRARFLLFTHCLLAPEQRPNQHPKRLARDGIFAVDGAQWRHQRKLASREFSTRALKDISDDVLKKNSVRLAQAVAEVADSDQTIDLQDWFVKSTMDSIFEVSFGTELNSLQGTNAETREFLRALDESNELINRRYVDPLWKVMRFFNVGSAAVLKDNVRIIDDHVYKLIRSEIAQMSNQKVDKPSILSRFLHERPNDPENLTDRYLRDIILNFILAGKDTTAGTLSWFIYLLCRHPRVEEKIFEEAKEAVGAKGGESVEEFATNVTEESLGKMTYLHAAITETLRIYPALAMVSH</sequence>
<dbReference type="InterPro" id="IPR036396">
    <property type="entry name" value="Cyt_P450_sf"/>
</dbReference>
<accession>A0ABN7E7P0</accession>
<feature type="region of interest" description="Disordered" evidence="5">
    <location>
        <begin position="14"/>
        <end position="83"/>
    </location>
</feature>
<evidence type="ECO:0000256" key="2">
    <source>
        <dbReference type="ARBA" id="ARBA00022723"/>
    </source>
</evidence>
<name>A0ABN7E7P0_SPIIN</name>
<keyword evidence="7" id="KW-1185">Reference proteome</keyword>
<evidence type="ECO:0000313" key="6">
    <source>
        <dbReference type="EMBL" id="CAA6673867.1"/>
    </source>
</evidence>